<dbReference type="Pfam" id="PF13679">
    <property type="entry name" value="Methyltransf_32"/>
    <property type="match status" value="1"/>
</dbReference>
<dbReference type="GO" id="GO:0032259">
    <property type="term" value="P:methylation"/>
    <property type="evidence" value="ECO:0007669"/>
    <property type="project" value="UniProtKB-KW"/>
</dbReference>
<evidence type="ECO:0000313" key="2">
    <source>
        <dbReference type="EMBL" id="RDB36339.1"/>
    </source>
</evidence>
<comment type="caution">
    <text evidence="2">The sequence shown here is derived from an EMBL/GenBank/DDBJ whole genome shotgun (WGS) entry which is preliminary data.</text>
</comment>
<protein>
    <submittedName>
        <fullName evidence="2">SAM-dependent methyltransferase</fullName>
    </submittedName>
</protein>
<evidence type="ECO:0000313" key="3">
    <source>
        <dbReference type="Proteomes" id="UP000253934"/>
    </source>
</evidence>
<dbReference type="Gene3D" id="3.40.50.150">
    <property type="entry name" value="Vaccinia Virus protein VP39"/>
    <property type="match status" value="1"/>
</dbReference>
<reference evidence="2" key="1">
    <citation type="submission" date="2018-04" db="EMBL/GenBank/DDBJ databases">
        <title>Draft genome sequence of the Candidatus Spirobacillus cienkowskii, a pathogen of freshwater Daphnia species, reconstructed from hemolymph metagenomic reads.</title>
        <authorList>
            <person name="Bresciani L."/>
            <person name="Lemos L.N."/>
            <person name="Wale N."/>
            <person name="Lin J.Y."/>
            <person name="Fernandes G.R."/>
            <person name="Duffy M.A."/>
            <person name="Rodrigues J.M."/>
        </authorList>
    </citation>
    <scope>NUCLEOTIDE SEQUENCE [LARGE SCALE GENOMIC DNA]</scope>
    <source>
        <strain evidence="2">Binning01</strain>
    </source>
</reference>
<dbReference type="GO" id="GO:0005737">
    <property type="term" value="C:cytoplasm"/>
    <property type="evidence" value="ECO:0007669"/>
    <property type="project" value="TreeGrafter"/>
</dbReference>
<dbReference type="PANTHER" id="PTHR13369:SF3">
    <property type="entry name" value="METHYLTRANSFERASE DOMAIN-CONTAINING PROTEIN"/>
    <property type="match status" value="1"/>
</dbReference>
<gene>
    <name evidence="2" type="ORF">DCC88_05505</name>
</gene>
<dbReference type="SUPFAM" id="SSF53335">
    <property type="entry name" value="S-adenosyl-L-methionine-dependent methyltransferases"/>
    <property type="match status" value="1"/>
</dbReference>
<dbReference type="EMBL" id="QOVW01000062">
    <property type="protein sequence ID" value="RDB36339.1"/>
    <property type="molecule type" value="Genomic_DNA"/>
</dbReference>
<keyword evidence="3" id="KW-1185">Reference proteome</keyword>
<keyword evidence="2" id="KW-0808">Transferase</keyword>
<dbReference type="AlphaFoldDB" id="A0A369KNU3"/>
<dbReference type="InterPro" id="IPR029063">
    <property type="entry name" value="SAM-dependent_MTases_sf"/>
</dbReference>
<dbReference type="CDD" id="cd02440">
    <property type="entry name" value="AdoMet_MTases"/>
    <property type="match status" value="1"/>
</dbReference>
<accession>A0A369KNU3</accession>
<sequence length="303" mass="34651">MKHMEIYKKPVSFKELALNWWNKKRIEKLLGEKKYAITPITAPDLLLSLGLLNSDASMSPDNVKKFIQINHMYNLIESHIESLISRHKIVRILDVGCGKSYLTFLLAWSFLEKWKHPVEIVGVDSNSKIIKDCQNKAQKLGFANILSFEATSISDYKWNKETRPHAVVALHACDVATDLALSFAVQEKSDFIAVAPCCQAELARFWKEDTQTHPLSPVFHTPQVRREVAAHFTDALRMCLLRSKGYEVTATEFVPSTHTPKNRLITCIRRGSYLESAQNEYQELKKHIGDKSISLEQFLNNIH</sequence>
<name>A0A369KNU3_9BACT</name>
<evidence type="ECO:0000259" key="1">
    <source>
        <dbReference type="Pfam" id="PF13679"/>
    </source>
</evidence>
<dbReference type="PANTHER" id="PTHR13369">
    <property type="match status" value="1"/>
</dbReference>
<dbReference type="GO" id="GO:0008168">
    <property type="term" value="F:methyltransferase activity"/>
    <property type="evidence" value="ECO:0007669"/>
    <property type="project" value="UniProtKB-KW"/>
</dbReference>
<organism evidence="2 3">
    <name type="scientific">Spirobacillus cienkowskii</name>
    <dbReference type="NCBI Taxonomy" id="495820"/>
    <lineage>
        <taxon>Bacteria</taxon>
        <taxon>Pseudomonadati</taxon>
        <taxon>Bdellovibrionota</taxon>
        <taxon>Oligoflexia</taxon>
        <taxon>Silvanigrellales</taxon>
        <taxon>Spirobacillus</taxon>
    </lineage>
</organism>
<proteinExistence type="predicted"/>
<dbReference type="Proteomes" id="UP000253934">
    <property type="component" value="Unassembled WGS sequence"/>
</dbReference>
<dbReference type="InterPro" id="IPR025714">
    <property type="entry name" value="Methyltranfer_dom"/>
</dbReference>
<keyword evidence="2" id="KW-0489">Methyltransferase</keyword>
<feature type="domain" description="Methyltransferase" evidence="1">
    <location>
        <begin position="64"/>
        <end position="203"/>
    </location>
</feature>